<feature type="signal peptide" evidence="6">
    <location>
        <begin position="1"/>
        <end position="19"/>
    </location>
</feature>
<keyword evidence="3" id="KW-0472">Membrane</keyword>
<protein>
    <recommendedName>
        <fullName evidence="9">3-keto-disaccharide hydrolase domain-containing protein</fullName>
    </recommendedName>
</protein>
<dbReference type="PROSITE" id="PS51257">
    <property type="entry name" value="PROKAR_LIPOPROTEIN"/>
    <property type="match status" value="1"/>
</dbReference>
<keyword evidence="1" id="KW-1003">Cell membrane</keyword>
<keyword evidence="5" id="KW-0449">Lipoprotein</keyword>
<evidence type="ECO:0000256" key="5">
    <source>
        <dbReference type="ARBA" id="ARBA00023288"/>
    </source>
</evidence>
<evidence type="ECO:0000256" key="6">
    <source>
        <dbReference type="SAM" id="SignalP"/>
    </source>
</evidence>
<evidence type="ECO:0000256" key="4">
    <source>
        <dbReference type="ARBA" id="ARBA00023139"/>
    </source>
</evidence>
<evidence type="ECO:0000256" key="2">
    <source>
        <dbReference type="ARBA" id="ARBA00022729"/>
    </source>
</evidence>
<organism evidence="7 8">
    <name type="scientific">Lebetimonas natsushimae</name>
    <dbReference type="NCBI Taxonomy" id="1936991"/>
    <lineage>
        <taxon>Bacteria</taxon>
        <taxon>Pseudomonadati</taxon>
        <taxon>Campylobacterota</taxon>
        <taxon>Epsilonproteobacteria</taxon>
        <taxon>Nautiliales</taxon>
        <taxon>Nautiliaceae</taxon>
        <taxon>Lebetimonas</taxon>
    </lineage>
</organism>
<dbReference type="PANTHER" id="PTHR41164">
    <property type="entry name" value="CURLI PRODUCTION ASSEMBLY/TRANSPORT COMPONENT CSGG"/>
    <property type="match status" value="1"/>
</dbReference>
<evidence type="ECO:0008006" key="9">
    <source>
        <dbReference type="Google" id="ProtNLM"/>
    </source>
</evidence>
<dbReference type="AlphaFoldDB" id="A0A292YC04"/>
<gene>
    <name evidence="7" type="ORF">LNAT_P0361</name>
</gene>
<dbReference type="Gene3D" id="2.60.120.560">
    <property type="entry name" value="Exo-inulinase, domain 1"/>
    <property type="match status" value="1"/>
</dbReference>
<dbReference type="Pfam" id="PF03783">
    <property type="entry name" value="CsgG"/>
    <property type="match status" value="1"/>
</dbReference>
<proteinExistence type="predicted"/>
<comment type="caution">
    <text evidence="7">The sequence shown here is derived from an EMBL/GenBank/DDBJ whole genome shotgun (WGS) entry which is preliminary data.</text>
</comment>
<keyword evidence="8" id="KW-1185">Reference proteome</keyword>
<evidence type="ECO:0000256" key="1">
    <source>
        <dbReference type="ARBA" id="ARBA00022475"/>
    </source>
</evidence>
<name>A0A292YC04_9BACT</name>
<dbReference type="OrthoDB" id="37450at2"/>
<dbReference type="RefSeq" id="WP_096258223.1">
    <property type="nucleotide sequence ID" value="NZ_BDME01000001.1"/>
</dbReference>
<dbReference type="EMBL" id="BDME01000001">
    <property type="protein sequence ID" value="GAX87066.1"/>
    <property type="molecule type" value="Genomic_DNA"/>
</dbReference>
<sequence length="449" mass="49764">MKKWYLLFLPILFFLGCGEITTNVSTSGQNINEIAKYHGPKARIAVASFKCKAAKCNGEIGTGIADMLTTALFNSGRFIVLERGEGLEAIEKEYNLGTVRNRPTKNLEGADILVVGAITAFEPKAGGIGAGGIVIPSGVPFIGGIKFGKNEAYIAADIRLIDTRTGRIINATRVEGQASKWNIGGLGGAYTRGAILGGGLSVYKNTPMEKAIRVMIDNAVKAISKLVPDNYYRYDATGHPVSQNQSYNSGSTGVYQEKPKPKEKLIFSEDFEKYGIGQTAPFGPWSGKTANIKIATQPNGQLGKVLKFRGYSDAHICLKKYKLRNFHLSFYILNTRDRIYECEVNLDIRKHENPYYAYRIWLNTRGHAVIKKKTSDSTTTIADNSIKIPKRKWDKVDIYVKDNNIKVYEDNSLIIEINDNDKMLNSAGYICFYQSGDALIDDIKIYTLK</sequence>
<dbReference type="InterPro" id="IPR005534">
    <property type="entry name" value="Curli_assmbl/transp-comp_CsgG"/>
</dbReference>
<dbReference type="PANTHER" id="PTHR41164:SF1">
    <property type="entry name" value="CURLI PRODUCTION ASSEMBLY_TRANSPORT COMPONENT CSGG"/>
    <property type="match status" value="1"/>
</dbReference>
<accession>A0A292YC04</accession>
<keyword evidence="4" id="KW-0564">Palmitate</keyword>
<evidence type="ECO:0000313" key="7">
    <source>
        <dbReference type="EMBL" id="GAX87066.1"/>
    </source>
</evidence>
<evidence type="ECO:0000313" key="8">
    <source>
        <dbReference type="Proteomes" id="UP000217944"/>
    </source>
</evidence>
<evidence type="ECO:0000256" key="3">
    <source>
        <dbReference type="ARBA" id="ARBA00023136"/>
    </source>
</evidence>
<dbReference type="GO" id="GO:0030288">
    <property type="term" value="C:outer membrane-bounded periplasmic space"/>
    <property type="evidence" value="ECO:0007669"/>
    <property type="project" value="InterPro"/>
</dbReference>
<keyword evidence="2 6" id="KW-0732">Signal</keyword>
<reference evidence="7 8" key="1">
    <citation type="journal article" date="2017" name="Syst. Appl. Microbiol.">
        <title>Lebetimonas natsushimae sp. nov., a novel strictly anaerobic, moderately thermophilic chemoautotroph isolated from a deep-sea hydrothermal vent polychaete nest in the Mid-Okinawa Trough.</title>
        <authorList>
            <person name="Nagata R."/>
            <person name="Takaki Y."/>
            <person name="Tame A."/>
            <person name="Nunoura T."/>
            <person name="Muto H."/>
            <person name="Mino S."/>
            <person name="Sawayama S."/>
            <person name="Takai K."/>
            <person name="Nakagawa S."/>
        </authorList>
    </citation>
    <scope>NUCLEOTIDE SEQUENCE [LARGE SCALE GENOMIC DNA]</scope>
    <source>
        <strain evidence="7 8">HS1857</strain>
    </source>
</reference>
<dbReference type="Proteomes" id="UP000217944">
    <property type="component" value="Unassembled WGS sequence"/>
</dbReference>
<dbReference type="Gene3D" id="3.40.50.10610">
    <property type="entry name" value="ABC-type transport auxiliary lipoprotein component"/>
    <property type="match status" value="1"/>
</dbReference>
<feature type="chain" id="PRO_5012109698" description="3-keto-disaccharide hydrolase domain-containing protein" evidence="6">
    <location>
        <begin position="20"/>
        <end position="449"/>
    </location>
</feature>